<reference evidence="2" key="2">
    <citation type="submission" date="2025-05" db="UniProtKB">
        <authorList>
            <consortium name="EnsemblMetazoa"/>
        </authorList>
    </citation>
    <scope>IDENTIFICATION</scope>
</reference>
<reference evidence="3" key="1">
    <citation type="journal article" date="2021" name="Elife">
        <title>Highly contiguous assemblies of 101 drosophilid genomes.</title>
        <authorList>
            <person name="Kim B.Y."/>
            <person name="Wang J.R."/>
            <person name="Miller D.E."/>
            <person name="Barmina O."/>
            <person name="Delaney E."/>
            <person name="Thompson A."/>
            <person name="Comeault A.A."/>
            <person name="Peede D."/>
            <person name="D'Agostino E.R."/>
            <person name="Pelaez J."/>
            <person name="Aguilar J.M."/>
            <person name="Haji D."/>
            <person name="Matsunaga T."/>
            <person name="Armstrong E.E."/>
            <person name="Zych M."/>
            <person name="Ogawa Y."/>
            <person name="Stamenkovic-Radak M."/>
            <person name="Jelic M."/>
            <person name="Veselinovic M.S."/>
            <person name="Tanaskovic M."/>
            <person name="Eric P."/>
            <person name="Gao J.J."/>
            <person name="Katoh T.K."/>
            <person name="Toda M.J."/>
            <person name="Watabe H."/>
            <person name="Watada M."/>
            <person name="Davis J.S."/>
            <person name="Moyle L.C."/>
            <person name="Manoli G."/>
            <person name="Bertolini E."/>
            <person name="Kostal V."/>
            <person name="Hawley R.S."/>
            <person name="Takahashi A."/>
            <person name="Jones C.D."/>
            <person name="Price D.K."/>
            <person name="Whiteman N."/>
            <person name="Kopp A."/>
            <person name="Matute D.R."/>
            <person name="Petrov D.A."/>
        </authorList>
    </citation>
    <scope>NUCLEOTIDE SEQUENCE [LARGE SCALE GENOMIC DNA]</scope>
</reference>
<dbReference type="EnsemblMetazoa" id="XM_044457431.1">
    <property type="protein sequence ID" value="XP_044313366.1"/>
    <property type="gene ID" value="LOC108052672"/>
</dbReference>
<feature type="region of interest" description="Disordered" evidence="1">
    <location>
        <begin position="1"/>
        <end position="48"/>
    </location>
</feature>
<evidence type="ECO:0000313" key="2">
    <source>
        <dbReference type="EnsemblMetazoa" id="XP_044313366.1"/>
    </source>
</evidence>
<name>A0ABM5J3H3_DRORH</name>
<dbReference type="SMART" id="SM00705">
    <property type="entry name" value="THEG"/>
    <property type="match status" value="2"/>
</dbReference>
<feature type="compositionally biased region" description="Basic and acidic residues" evidence="1">
    <location>
        <begin position="10"/>
        <end position="19"/>
    </location>
</feature>
<dbReference type="GeneID" id="108052672"/>
<protein>
    <submittedName>
        <fullName evidence="2">Uncharacterized protein</fullName>
    </submittedName>
</protein>
<sequence>MPPAKRLRASTREWCDRNSRPKSPILTSAVQPEPTRWQKPGPMGRNDWANFHSRYQVEVTTLRNEIERLQGGKQKVSRKKKSSKPTSEDDNYLRENQQRLSRPRWQREKYITPPPEQFSYRPHLTGRSTPRPEHGRPVKKPTVPCCFQHEDLETEFWANMRFPVSRKALRACPSKKICELSQPRQFPRKAHCSMAEDQIVRRRKMTPRQWRLHLQRLEFLSKPNPRVLADLICCCS</sequence>
<evidence type="ECO:0000256" key="1">
    <source>
        <dbReference type="SAM" id="MobiDB-lite"/>
    </source>
</evidence>
<feature type="region of interest" description="Disordered" evidence="1">
    <location>
        <begin position="68"/>
        <end position="139"/>
    </location>
</feature>
<keyword evidence="3" id="KW-1185">Reference proteome</keyword>
<evidence type="ECO:0000313" key="3">
    <source>
        <dbReference type="Proteomes" id="UP001652680"/>
    </source>
</evidence>
<accession>A0ABM5J3H3</accession>
<proteinExistence type="predicted"/>
<organism evidence="2 3">
    <name type="scientific">Drosophila rhopaloa</name>
    <name type="common">Fruit fly</name>
    <dbReference type="NCBI Taxonomy" id="1041015"/>
    <lineage>
        <taxon>Eukaryota</taxon>
        <taxon>Metazoa</taxon>
        <taxon>Ecdysozoa</taxon>
        <taxon>Arthropoda</taxon>
        <taxon>Hexapoda</taxon>
        <taxon>Insecta</taxon>
        <taxon>Pterygota</taxon>
        <taxon>Neoptera</taxon>
        <taxon>Endopterygota</taxon>
        <taxon>Diptera</taxon>
        <taxon>Brachycera</taxon>
        <taxon>Muscomorpha</taxon>
        <taxon>Ephydroidea</taxon>
        <taxon>Drosophilidae</taxon>
        <taxon>Drosophila</taxon>
        <taxon>Sophophora</taxon>
    </lineage>
</organism>
<dbReference type="RefSeq" id="XP_044313366.1">
    <property type="nucleotide sequence ID" value="XM_044457431.1"/>
</dbReference>
<dbReference type="Proteomes" id="UP001652680">
    <property type="component" value="Unassembled WGS sequence"/>
</dbReference>
<dbReference type="InterPro" id="IPR006623">
    <property type="entry name" value="THEG"/>
</dbReference>